<reference evidence="1" key="1">
    <citation type="submission" date="2014-11" db="EMBL/GenBank/DDBJ databases">
        <authorList>
            <person name="Amaro Gonzalez C."/>
        </authorList>
    </citation>
    <scope>NUCLEOTIDE SEQUENCE</scope>
</reference>
<proteinExistence type="predicted"/>
<protein>
    <submittedName>
        <fullName evidence="1">Uncharacterized protein</fullName>
    </submittedName>
</protein>
<evidence type="ECO:0000313" key="1">
    <source>
        <dbReference type="EMBL" id="JAH54498.1"/>
    </source>
</evidence>
<name>A0A0E9TP45_ANGAN</name>
<dbReference type="EMBL" id="GBXM01054079">
    <property type="protein sequence ID" value="JAH54498.1"/>
    <property type="molecule type" value="Transcribed_RNA"/>
</dbReference>
<organism evidence="1">
    <name type="scientific">Anguilla anguilla</name>
    <name type="common">European freshwater eel</name>
    <name type="synonym">Muraena anguilla</name>
    <dbReference type="NCBI Taxonomy" id="7936"/>
    <lineage>
        <taxon>Eukaryota</taxon>
        <taxon>Metazoa</taxon>
        <taxon>Chordata</taxon>
        <taxon>Craniata</taxon>
        <taxon>Vertebrata</taxon>
        <taxon>Euteleostomi</taxon>
        <taxon>Actinopterygii</taxon>
        <taxon>Neopterygii</taxon>
        <taxon>Teleostei</taxon>
        <taxon>Anguilliformes</taxon>
        <taxon>Anguillidae</taxon>
        <taxon>Anguilla</taxon>
    </lineage>
</organism>
<reference evidence="1" key="2">
    <citation type="journal article" date="2015" name="Fish Shellfish Immunol.">
        <title>Early steps in the European eel (Anguilla anguilla)-Vibrio vulnificus interaction in the gills: Role of the RtxA13 toxin.</title>
        <authorList>
            <person name="Callol A."/>
            <person name="Pajuelo D."/>
            <person name="Ebbesson L."/>
            <person name="Teles M."/>
            <person name="MacKenzie S."/>
            <person name="Amaro C."/>
        </authorList>
    </citation>
    <scope>NUCLEOTIDE SEQUENCE</scope>
</reference>
<sequence length="27" mass="3244">MRNKSFYKPLLYLILAKSRLTPFVLKC</sequence>
<accession>A0A0E9TP45</accession>
<dbReference type="AlphaFoldDB" id="A0A0E9TP45"/>